<feature type="chain" id="PRO_5020602176" description="Rap1a immunity protein domain-containing protein" evidence="1">
    <location>
        <begin position="23"/>
        <end position="129"/>
    </location>
</feature>
<dbReference type="Pfam" id="PF18602">
    <property type="entry name" value="Rap1a"/>
    <property type="match status" value="1"/>
</dbReference>
<evidence type="ECO:0000313" key="4">
    <source>
        <dbReference type="Proteomes" id="UP000295530"/>
    </source>
</evidence>
<organism evidence="3 4">
    <name type="scientific">Scandinavium goeteborgense</name>
    <dbReference type="NCBI Taxonomy" id="1851514"/>
    <lineage>
        <taxon>Bacteria</taxon>
        <taxon>Pseudomonadati</taxon>
        <taxon>Pseudomonadota</taxon>
        <taxon>Gammaproteobacteria</taxon>
        <taxon>Enterobacterales</taxon>
        <taxon>Enterobacteriaceae</taxon>
        <taxon>Scandinavium</taxon>
    </lineage>
</organism>
<evidence type="ECO:0000256" key="1">
    <source>
        <dbReference type="SAM" id="SignalP"/>
    </source>
</evidence>
<feature type="domain" description="Rap1a immunity protein" evidence="2">
    <location>
        <begin position="64"/>
        <end position="127"/>
    </location>
</feature>
<dbReference type="AlphaFoldDB" id="A0A4V3BMQ4"/>
<evidence type="ECO:0000313" key="3">
    <source>
        <dbReference type="EMBL" id="TDN51482.1"/>
    </source>
</evidence>
<dbReference type="InterPro" id="IPR041238">
    <property type="entry name" value="Rap1a"/>
</dbReference>
<evidence type="ECO:0000259" key="2">
    <source>
        <dbReference type="Pfam" id="PF18602"/>
    </source>
</evidence>
<proteinExistence type="predicted"/>
<feature type="signal peptide" evidence="1">
    <location>
        <begin position="1"/>
        <end position="22"/>
    </location>
</feature>
<gene>
    <name evidence="3" type="ORF">EC847_11811</name>
</gene>
<dbReference type="Proteomes" id="UP000295530">
    <property type="component" value="Unassembled WGS sequence"/>
</dbReference>
<keyword evidence="4" id="KW-1185">Reference proteome</keyword>
<protein>
    <recommendedName>
        <fullName evidence="2">Rap1a immunity protein domain-containing protein</fullName>
    </recommendedName>
</protein>
<dbReference type="EMBL" id="SNVX01000018">
    <property type="protein sequence ID" value="TDN51482.1"/>
    <property type="molecule type" value="Genomic_DNA"/>
</dbReference>
<dbReference type="RefSeq" id="WP_133462083.1">
    <property type="nucleotide sequence ID" value="NZ_SNVX01000018.1"/>
</dbReference>
<sequence>MVKFYALSIAAAMFFCSTVSFAGESTDGVSVQGYLTMKNEASKGQPLAEDIISITTAVILDSFMYSNAAMDMDTGENWFCSPKNVELTGVDVEHTVDAYIKMHPEKVKPSDRDALIAVLAFREKYPCKK</sequence>
<reference evidence="3 4" key="1">
    <citation type="submission" date="2019-03" db="EMBL/GenBank/DDBJ databases">
        <title>Genomic analyses of the natural microbiome of Caenorhabditis elegans.</title>
        <authorList>
            <person name="Samuel B."/>
        </authorList>
    </citation>
    <scope>NUCLEOTIDE SEQUENCE [LARGE SCALE GENOMIC DNA]</scope>
    <source>
        <strain evidence="3 4">BIGb0156</strain>
    </source>
</reference>
<keyword evidence="1" id="KW-0732">Signal</keyword>
<accession>A0A4V3BMQ4</accession>
<name>A0A4V3BMQ4_SCAGO</name>
<comment type="caution">
    <text evidence="3">The sequence shown here is derived from an EMBL/GenBank/DDBJ whole genome shotgun (WGS) entry which is preliminary data.</text>
</comment>